<evidence type="ECO:0000256" key="4">
    <source>
        <dbReference type="ARBA" id="ARBA00022989"/>
    </source>
</evidence>
<feature type="transmembrane region" description="Helical" evidence="6">
    <location>
        <begin position="362"/>
        <end position="380"/>
    </location>
</feature>
<evidence type="ECO:0000256" key="5">
    <source>
        <dbReference type="ARBA" id="ARBA00023136"/>
    </source>
</evidence>
<reference evidence="8 9" key="1">
    <citation type="journal article" date="2013" name="PLoS ONE">
        <title>Genomic and secretomic analyses reveal unique features of the lignocellulolytic enzyme system of Penicillium decumbens.</title>
        <authorList>
            <person name="Liu G."/>
            <person name="Zhang L."/>
            <person name="Wei X."/>
            <person name="Zou G."/>
            <person name="Qin Y."/>
            <person name="Ma L."/>
            <person name="Li J."/>
            <person name="Zheng H."/>
            <person name="Wang S."/>
            <person name="Wang C."/>
            <person name="Xun L."/>
            <person name="Zhao G.-P."/>
            <person name="Zhou Z."/>
            <person name="Qu Y."/>
        </authorList>
    </citation>
    <scope>NUCLEOTIDE SEQUENCE [LARGE SCALE GENOMIC DNA]</scope>
    <source>
        <strain evidence="9">114-2 / CGMCC 5302</strain>
    </source>
</reference>
<dbReference type="PANTHER" id="PTHR43791:SF18">
    <property type="entry name" value="NICOTINIC ACID TRANSPORTER TNA1, PUTATIVE (AFU_ORTHOLOGUE AFUA_3G03820)-RELATED"/>
    <property type="match status" value="1"/>
</dbReference>
<dbReference type="GO" id="GO:0016020">
    <property type="term" value="C:membrane"/>
    <property type="evidence" value="ECO:0007669"/>
    <property type="project" value="UniProtKB-SubCell"/>
</dbReference>
<dbReference type="PhylomeDB" id="S8AUR5"/>
<dbReference type="PANTHER" id="PTHR43791">
    <property type="entry name" value="PERMEASE-RELATED"/>
    <property type="match status" value="1"/>
</dbReference>
<keyword evidence="4 6" id="KW-1133">Transmembrane helix</keyword>
<evidence type="ECO:0000313" key="9">
    <source>
        <dbReference type="Proteomes" id="UP000019376"/>
    </source>
</evidence>
<dbReference type="EMBL" id="KB644412">
    <property type="protein sequence ID" value="EPS29893.1"/>
    <property type="molecule type" value="Genomic_DNA"/>
</dbReference>
<keyword evidence="5 6" id="KW-0472">Membrane</keyword>
<feature type="transmembrane region" description="Helical" evidence="6">
    <location>
        <begin position="438"/>
        <end position="462"/>
    </location>
</feature>
<dbReference type="Proteomes" id="UP000019376">
    <property type="component" value="Unassembled WGS sequence"/>
</dbReference>
<feature type="domain" description="Major facilitator superfamily (MFS) profile" evidence="7">
    <location>
        <begin position="59"/>
        <end position="495"/>
    </location>
</feature>
<comment type="subcellular location">
    <subcellularLocation>
        <location evidence="1">Membrane</location>
        <topology evidence="1">Multi-pass membrane protein</topology>
    </subcellularLocation>
</comment>
<feature type="transmembrane region" description="Helical" evidence="6">
    <location>
        <begin position="151"/>
        <end position="174"/>
    </location>
</feature>
<dbReference type="FunFam" id="1.20.1250.20:FF:000034">
    <property type="entry name" value="MFS general substrate transporter"/>
    <property type="match status" value="1"/>
</dbReference>
<dbReference type="SUPFAM" id="SSF103473">
    <property type="entry name" value="MFS general substrate transporter"/>
    <property type="match status" value="1"/>
</dbReference>
<evidence type="ECO:0000313" key="8">
    <source>
        <dbReference type="EMBL" id="EPS29893.1"/>
    </source>
</evidence>
<protein>
    <recommendedName>
        <fullName evidence="7">Major facilitator superfamily (MFS) profile domain-containing protein</fullName>
    </recommendedName>
</protein>
<feature type="transmembrane region" description="Helical" evidence="6">
    <location>
        <begin position="126"/>
        <end position="145"/>
    </location>
</feature>
<keyword evidence="2" id="KW-0813">Transport</keyword>
<feature type="transmembrane region" description="Helical" evidence="6">
    <location>
        <begin position="218"/>
        <end position="240"/>
    </location>
</feature>
<dbReference type="InterPro" id="IPR036259">
    <property type="entry name" value="MFS_trans_sf"/>
</dbReference>
<gene>
    <name evidence="8" type="ORF">PDE_04843</name>
</gene>
<evidence type="ECO:0000256" key="2">
    <source>
        <dbReference type="ARBA" id="ARBA00022448"/>
    </source>
</evidence>
<feature type="transmembrane region" description="Helical" evidence="6">
    <location>
        <begin position="299"/>
        <end position="319"/>
    </location>
</feature>
<feature type="transmembrane region" description="Helical" evidence="6">
    <location>
        <begin position="331"/>
        <end position="350"/>
    </location>
</feature>
<dbReference type="AlphaFoldDB" id="S8AUR5"/>
<dbReference type="FunFam" id="1.20.1250.20:FF:000068">
    <property type="entry name" value="MFS general substrate transporter"/>
    <property type="match status" value="1"/>
</dbReference>
<dbReference type="OrthoDB" id="2962993at2759"/>
<dbReference type="eggNOG" id="KOG2533">
    <property type="taxonomic scope" value="Eukaryota"/>
</dbReference>
<evidence type="ECO:0000256" key="3">
    <source>
        <dbReference type="ARBA" id="ARBA00022692"/>
    </source>
</evidence>
<organism evidence="8 9">
    <name type="scientific">Penicillium oxalicum (strain 114-2 / CGMCC 5302)</name>
    <name type="common">Penicillium decumbens</name>
    <dbReference type="NCBI Taxonomy" id="933388"/>
    <lineage>
        <taxon>Eukaryota</taxon>
        <taxon>Fungi</taxon>
        <taxon>Dikarya</taxon>
        <taxon>Ascomycota</taxon>
        <taxon>Pezizomycotina</taxon>
        <taxon>Eurotiomycetes</taxon>
        <taxon>Eurotiomycetidae</taxon>
        <taxon>Eurotiales</taxon>
        <taxon>Aspergillaceae</taxon>
        <taxon>Penicillium</taxon>
    </lineage>
</organism>
<name>S8AUR5_PENO1</name>
<evidence type="ECO:0000256" key="6">
    <source>
        <dbReference type="SAM" id="Phobius"/>
    </source>
</evidence>
<dbReference type="InterPro" id="IPR011701">
    <property type="entry name" value="MFS"/>
</dbReference>
<keyword evidence="9" id="KW-1185">Reference proteome</keyword>
<evidence type="ECO:0000256" key="1">
    <source>
        <dbReference type="ARBA" id="ARBA00004141"/>
    </source>
</evidence>
<dbReference type="Gene3D" id="1.20.1250.20">
    <property type="entry name" value="MFS general substrate transporter like domains"/>
    <property type="match status" value="2"/>
</dbReference>
<feature type="transmembrane region" description="Helical" evidence="6">
    <location>
        <begin position="186"/>
        <end position="206"/>
    </location>
</feature>
<dbReference type="InterPro" id="IPR020846">
    <property type="entry name" value="MFS_dom"/>
</dbReference>
<dbReference type="PROSITE" id="PS50850">
    <property type="entry name" value="MFS"/>
    <property type="match status" value="1"/>
</dbReference>
<dbReference type="Pfam" id="PF07690">
    <property type="entry name" value="MFS_1"/>
    <property type="match status" value="1"/>
</dbReference>
<proteinExistence type="predicted"/>
<dbReference type="HOGENOM" id="CLU_001265_0_1_1"/>
<accession>S8AUR5</accession>
<feature type="transmembrane region" description="Helical" evidence="6">
    <location>
        <begin position="96"/>
        <end position="114"/>
    </location>
</feature>
<sequence length="495" mass="55166">MPGSTDVSLEGKAAEYQLEDARISSYDEKHPDREMAIASPLSFEGIDEAAVLRKMDLRLIPMLSILYLLAFLDRGNIGNAKVEGLIEDLNMTGPQFNWTLTVFFFTYCVFELPSNLMLKKLRPSRWLPLIMVAWGVVMTLMGIVQNYGGLLATRLALGIAEAGLYPGVAYYITLWYPRQRAQFRQALFFSAASVAGAFSGLLAYAIAKMDGIAGLAGWRWIFILEGLLTVAVAFVAPFAIHDSPETAKFLTEQERAWVMYSLRTQNSVDAREVVRDESAFKVQYVIDAFKDWQIWLGLLMYWGITCPLYGISFFLPSIIKDLGYKSSTAQLLTVPIYITAAIVAVIAAWFSDRRKERSPSILFFMSLIAIGFIIVIASTGRNVPGIYPAFPGNVTWLSVNMAGDYKRAAGMAIHIGLGNLAGAMSSNFYRAKDAPNYFMGHALELGFVVVGMIAVVIMRFTYKRINTKRDQLDPALYPSDPDSLGDRSPLFRYML</sequence>
<dbReference type="GO" id="GO:0022857">
    <property type="term" value="F:transmembrane transporter activity"/>
    <property type="evidence" value="ECO:0007669"/>
    <property type="project" value="InterPro"/>
</dbReference>
<evidence type="ECO:0000259" key="7">
    <source>
        <dbReference type="PROSITE" id="PS50850"/>
    </source>
</evidence>
<dbReference type="STRING" id="933388.S8AUR5"/>
<keyword evidence="3 6" id="KW-0812">Transmembrane</keyword>